<dbReference type="HOGENOM" id="CLU_2223163_0_0_1"/>
<feature type="compositionally biased region" description="Polar residues" evidence="1">
    <location>
        <begin position="84"/>
        <end position="93"/>
    </location>
</feature>
<feature type="region of interest" description="Disordered" evidence="1">
    <location>
        <begin position="51"/>
        <end position="106"/>
    </location>
</feature>
<protein>
    <submittedName>
        <fullName evidence="2">Uncharacterized protein</fullName>
    </submittedName>
</protein>
<evidence type="ECO:0000313" key="2">
    <source>
        <dbReference type="EMBL" id="KIR47890.1"/>
    </source>
</evidence>
<name>A0A0D0VRF3_CRYGA</name>
<accession>A0A0D0VRF3</accession>
<organism evidence="2">
    <name type="scientific">Cryptococcus bacillisporus CA1280</name>
    <dbReference type="NCBI Taxonomy" id="1296109"/>
    <lineage>
        <taxon>Eukaryota</taxon>
        <taxon>Fungi</taxon>
        <taxon>Dikarya</taxon>
        <taxon>Basidiomycota</taxon>
        <taxon>Agaricomycotina</taxon>
        <taxon>Tremellomycetes</taxon>
        <taxon>Tremellales</taxon>
        <taxon>Cryptococcaceae</taxon>
        <taxon>Cryptococcus</taxon>
        <taxon>Cryptococcus gattii species complex</taxon>
    </lineage>
</organism>
<gene>
    <name evidence="2" type="ORF">I312_03039</name>
</gene>
<sequence>MEKLIIVEAWPSSPPHLFKPLSVAQLDLHLPHLLIKIGLHPKTFPIPTQLLWPPGMKPTRPRNADPYGPSPLTSHPNARRRPRGQTTSLTRQILTRLKKEMPTPSL</sequence>
<reference evidence="2" key="1">
    <citation type="submission" date="2015-01" db="EMBL/GenBank/DDBJ databases">
        <title>The Genome Sequence of Cryptococcus gattii CA1280.</title>
        <authorList>
            <consortium name="The Broad Institute Genomics Platform"/>
            <person name="Cuomo C."/>
            <person name="Litvintseva A."/>
            <person name="Chen Y."/>
            <person name="Heitman J."/>
            <person name="Sun S."/>
            <person name="Springer D."/>
            <person name="Dromer F."/>
            <person name="Young S."/>
            <person name="Zeng Q."/>
            <person name="Gargeya S."/>
            <person name="Abouelleil A."/>
            <person name="Alvarado L."/>
            <person name="Chapman S.B."/>
            <person name="Gainer-Dewar J."/>
            <person name="Goldberg J."/>
            <person name="Griggs A."/>
            <person name="Gujja S."/>
            <person name="Hansen M."/>
            <person name="Howarth C."/>
            <person name="Imamovic A."/>
            <person name="Larimer J."/>
            <person name="Murphy C."/>
            <person name="Naylor J."/>
            <person name="Pearson M."/>
            <person name="Priest M."/>
            <person name="Roberts A."/>
            <person name="Saif S."/>
            <person name="Shea T."/>
            <person name="Sykes S."/>
            <person name="Wortman J."/>
            <person name="Nusbaum C."/>
            <person name="Birren B."/>
        </authorList>
    </citation>
    <scope>NUCLEOTIDE SEQUENCE [LARGE SCALE GENOMIC DNA]</scope>
    <source>
        <strain evidence="2">CA1280</strain>
    </source>
</reference>
<dbReference type="AlphaFoldDB" id="A0A0D0VRF3"/>
<feature type="compositionally biased region" description="Basic and acidic residues" evidence="1">
    <location>
        <begin position="97"/>
        <end position="106"/>
    </location>
</feature>
<dbReference type="EMBL" id="KN847979">
    <property type="protein sequence ID" value="KIR47890.1"/>
    <property type="molecule type" value="Genomic_DNA"/>
</dbReference>
<evidence type="ECO:0000256" key="1">
    <source>
        <dbReference type="SAM" id="MobiDB-lite"/>
    </source>
</evidence>
<proteinExistence type="predicted"/>